<dbReference type="PANTHER" id="PTHR30592">
    <property type="entry name" value="FORMATE DEHYDROGENASE"/>
    <property type="match status" value="1"/>
</dbReference>
<evidence type="ECO:0000256" key="2">
    <source>
        <dbReference type="ARBA" id="ARBA00023150"/>
    </source>
</evidence>
<dbReference type="InterPro" id="IPR016193">
    <property type="entry name" value="Cytidine_deaminase-like"/>
</dbReference>
<protein>
    <submittedName>
        <fullName evidence="3">Sulfurtransferase FdhD</fullName>
    </submittedName>
</protein>
<dbReference type="InterPro" id="IPR003786">
    <property type="entry name" value="FdhD"/>
</dbReference>
<dbReference type="Pfam" id="PF02634">
    <property type="entry name" value="FdhD-NarQ"/>
    <property type="match status" value="1"/>
</dbReference>
<organism evidence="3 4">
    <name type="scientific">Streptomyces fuscichromogenes</name>
    <dbReference type="NCBI Taxonomy" id="1324013"/>
    <lineage>
        <taxon>Bacteria</taxon>
        <taxon>Bacillati</taxon>
        <taxon>Actinomycetota</taxon>
        <taxon>Actinomycetes</taxon>
        <taxon>Kitasatosporales</taxon>
        <taxon>Streptomycetaceae</taxon>
        <taxon>Streptomyces</taxon>
    </lineage>
</organism>
<sequence length="241" mass="25015">MRRVTERRRVLRLRDGAVGARPDTLVAEELLEIRLGGRPLAITMRTPGDDRVPTAGFLVSEGFLGTAEALAGVVSCTGASQDGLNSYQVLDVQLSRGVPAPGITPERDVYTTSSCGPCGKADAEAMRATARRPIADAPAIRQQPGPPAAFPDRLPAAQRLFDRAGGHHAAALFALDGGPPDLCAGMSRRNAVDELTGAALRSDALPLSGRASFELVRKAVMADIPVPAALSTSPSASASVS</sequence>
<reference evidence="3" key="1">
    <citation type="journal article" date="2014" name="Int. J. Syst. Evol. Microbiol.">
        <title>Complete genome sequence of Corynebacterium casei LMG S-19264T (=DSM 44701T), isolated from a smear-ripened cheese.</title>
        <authorList>
            <consortium name="US DOE Joint Genome Institute (JGI-PGF)"/>
            <person name="Walter F."/>
            <person name="Albersmeier A."/>
            <person name="Kalinowski J."/>
            <person name="Ruckert C."/>
        </authorList>
    </citation>
    <scope>NUCLEOTIDE SEQUENCE</scope>
    <source>
        <strain evidence="3">CGMCC 4.7110</strain>
    </source>
</reference>
<keyword evidence="2" id="KW-0501">Molybdenum cofactor biosynthesis</keyword>
<proteinExistence type="predicted"/>
<evidence type="ECO:0000256" key="1">
    <source>
        <dbReference type="ARBA" id="ARBA00022490"/>
    </source>
</evidence>
<dbReference type="GO" id="GO:0016783">
    <property type="term" value="F:sulfurtransferase activity"/>
    <property type="evidence" value="ECO:0007669"/>
    <property type="project" value="InterPro"/>
</dbReference>
<keyword evidence="4" id="KW-1185">Reference proteome</keyword>
<dbReference type="AlphaFoldDB" id="A0A918CTE3"/>
<accession>A0A918CTE3</accession>
<dbReference type="EMBL" id="BMML01000011">
    <property type="protein sequence ID" value="GGN20315.1"/>
    <property type="molecule type" value="Genomic_DNA"/>
</dbReference>
<dbReference type="Gene3D" id="3.40.140.10">
    <property type="entry name" value="Cytidine Deaminase, domain 2"/>
    <property type="match status" value="1"/>
</dbReference>
<dbReference type="RefSeq" id="WP_189265106.1">
    <property type="nucleotide sequence ID" value="NZ_BMML01000011.1"/>
</dbReference>
<reference evidence="3" key="2">
    <citation type="submission" date="2020-09" db="EMBL/GenBank/DDBJ databases">
        <authorList>
            <person name="Sun Q."/>
            <person name="Zhou Y."/>
        </authorList>
    </citation>
    <scope>NUCLEOTIDE SEQUENCE</scope>
    <source>
        <strain evidence="3">CGMCC 4.7110</strain>
    </source>
</reference>
<dbReference type="Gene3D" id="3.10.20.10">
    <property type="match status" value="1"/>
</dbReference>
<gene>
    <name evidence="3" type="primary">fdhD</name>
    <name evidence="3" type="ORF">GCM10011578_050840</name>
</gene>
<evidence type="ECO:0000313" key="4">
    <source>
        <dbReference type="Proteomes" id="UP000653411"/>
    </source>
</evidence>
<dbReference type="SUPFAM" id="SSF53927">
    <property type="entry name" value="Cytidine deaminase-like"/>
    <property type="match status" value="1"/>
</dbReference>
<comment type="caution">
    <text evidence="3">The sequence shown here is derived from an EMBL/GenBank/DDBJ whole genome shotgun (WGS) entry which is preliminary data.</text>
</comment>
<name>A0A918CTE3_9ACTN</name>
<dbReference type="Proteomes" id="UP000653411">
    <property type="component" value="Unassembled WGS sequence"/>
</dbReference>
<evidence type="ECO:0000313" key="3">
    <source>
        <dbReference type="EMBL" id="GGN20315.1"/>
    </source>
</evidence>
<dbReference type="PANTHER" id="PTHR30592:SF1">
    <property type="entry name" value="SULFUR CARRIER PROTEIN FDHD"/>
    <property type="match status" value="1"/>
</dbReference>
<keyword evidence="1" id="KW-0963">Cytoplasm</keyword>
<dbReference type="GO" id="GO:0006777">
    <property type="term" value="P:Mo-molybdopterin cofactor biosynthetic process"/>
    <property type="evidence" value="ECO:0007669"/>
    <property type="project" value="UniProtKB-KW"/>
</dbReference>